<name>A0A0N4U825_DRAME</name>
<evidence type="ECO:0000313" key="4">
    <source>
        <dbReference type="WBParaSite" id="DME_0000317101-mRNA-1"/>
    </source>
</evidence>
<dbReference type="WBParaSite" id="DME_0000317101-mRNA-1">
    <property type="protein sequence ID" value="DME_0000317101-mRNA-1"/>
    <property type="gene ID" value="DME_0000317101"/>
</dbReference>
<dbReference type="EMBL" id="UYYG01001159">
    <property type="protein sequence ID" value="VDN57357.1"/>
    <property type="molecule type" value="Genomic_DNA"/>
</dbReference>
<evidence type="ECO:0000313" key="3">
    <source>
        <dbReference type="Proteomes" id="UP000274756"/>
    </source>
</evidence>
<accession>A0A0N4U825</accession>
<protein>
    <submittedName>
        <fullName evidence="4">Secreted protein</fullName>
    </submittedName>
</protein>
<reference evidence="1 3" key="2">
    <citation type="submission" date="2018-11" db="EMBL/GenBank/DDBJ databases">
        <authorList>
            <consortium name="Pathogen Informatics"/>
        </authorList>
    </citation>
    <scope>NUCLEOTIDE SEQUENCE [LARGE SCALE GENOMIC DNA]</scope>
</reference>
<evidence type="ECO:0000313" key="2">
    <source>
        <dbReference type="Proteomes" id="UP000038040"/>
    </source>
</evidence>
<reference evidence="4" key="1">
    <citation type="submission" date="2017-02" db="UniProtKB">
        <authorList>
            <consortium name="WormBaseParasite"/>
        </authorList>
    </citation>
    <scope>IDENTIFICATION</scope>
</reference>
<dbReference type="Proteomes" id="UP000274756">
    <property type="component" value="Unassembled WGS sequence"/>
</dbReference>
<dbReference type="Proteomes" id="UP000038040">
    <property type="component" value="Unplaced"/>
</dbReference>
<organism evidence="2 4">
    <name type="scientific">Dracunculus medinensis</name>
    <name type="common">Guinea worm</name>
    <dbReference type="NCBI Taxonomy" id="318479"/>
    <lineage>
        <taxon>Eukaryota</taxon>
        <taxon>Metazoa</taxon>
        <taxon>Ecdysozoa</taxon>
        <taxon>Nematoda</taxon>
        <taxon>Chromadorea</taxon>
        <taxon>Rhabditida</taxon>
        <taxon>Spirurina</taxon>
        <taxon>Dracunculoidea</taxon>
        <taxon>Dracunculidae</taxon>
        <taxon>Dracunculus</taxon>
    </lineage>
</organism>
<gene>
    <name evidence="1" type="ORF">DME_LOCUS7330</name>
</gene>
<dbReference type="AlphaFoldDB" id="A0A0N4U825"/>
<evidence type="ECO:0000313" key="1">
    <source>
        <dbReference type="EMBL" id="VDN57357.1"/>
    </source>
</evidence>
<proteinExistence type="predicted"/>
<keyword evidence="3" id="KW-1185">Reference proteome</keyword>
<sequence>MHDIRMDPMLKFSLALADGAFNRCPAISLLDAYIVQRFLRIMLTNYHRKKGETMKDTKQYLKRWRIKTVNCGQSCHSVMLVLLVAFIFVRRGESGDDGVPLTKCLAPSNVVPVVPRPLPLPTACKDKDPTICTAIFAVRSGAVAPNSVATNPFLVNPNCQNVTVMVAAEALCPSSCAVCCLTPEFNCQNCMFLIVPVYLILLF</sequence>